<comment type="caution">
    <text evidence="3">The sequence shown here is derived from an EMBL/GenBank/DDBJ whole genome shotgun (WGS) entry which is preliminary data.</text>
</comment>
<organism evidence="3 4">
    <name type="scientific">Jiella pacifica</name>
    <dbReference type="NCBI Taxonomy" id="2696469"/>
    <lineage>
        <taxon>Bacteria</taxon>
        <taxon>Pseudomonadati</taxon>
        <taxon>Pseudomonadota</taxon>
        <taxon>Alphaproteobacteria</taxon>
        <taxon>Hyphomicrobiales</taxon>
        <taxon>Aurantimonadaceae</taxon>
        <taxon>Jiella</taxon>
    </lineage>
</organism>
<reference evidence="3 4" key="1">
    <citation type="submission" date="2020-01" db="EMBL/GenBank/DDBJ databases">
        <title>Jiella pacifica sp. nov.</title>
        <authorList>
            <person name="Xue Z."/>
            <person name="Zhu S."/>
            <person name="Chen J."/>
            <person name="Yang J."/>
        </authorList>
    </citation>
    <scope>NUCLEOTIDE SEQUENCE [LARGE SCALE GENOMIC DNA]</scope>
    <source>
        <strain evidence="3 4">40Bstr34</strain>
    </source>
</reference>
<keyword evidence="2" id="KW-0472">Membrane</keyword>
<protein>
    <submittedName>
        <fullName evidence="3">Uncharacterized protein</fullName>
    </submittedName>
</protein>
<evidence type="ECO:0000313" key="4">
    <source>
        <dbReference type="Proteomes" id="UP000469011"/>
    </source>
</evidence>
<dbReference type="RefSeq" id="WP_163460822.1">
    <property type="nucleotide sequence ID" value="NZ_JAAAMG010000001.1"/>
</dbReference>
<keyword evidence="2" id="KW-0812">Transmembrane</keyword>
<keyword evidence="2" id="KW-1133">Transmembrane helix</keyword>
<dbReference type="EMBL" id="JAAAMG010000001">
    <property type="protein sequence ID" value="NDW03228.1"/>
    <property type="molecule type" value="Genomic_DNA"/>
</dbReference>
<feature type="compositionally biased region" description="Basic and acidic residues" evidence="1">
    <location>
        <begin position="1"/>
        <end position="12"/>
    </location>
</feature>
<gene>
    <name evidence="3" type="ORF">GTK09_02205</name>
</gene>
<name>A0A6N9T2I7_9HYPH</name>
<dbReference type="Proteomes" id="UP000469011">
    <property type="component" value="Unassembled WGS sequence"/>
</dbReference>
<proteinExistence type="predicted"/>
<feature type="region of interest" description="Disordered" evidence="1">
    <location>
        <begin position="1"/>
        <end position="57"/>
    </location>
</feature>
<keyword evidence="4" id="KW-1185">Reference proteome</keyword>
<feature type="transmembrane region" description="Helical" evidence="2">
    <location>
        <begin position="164"/>
        <end position="188"/>
    </location>
</feature>
<dbReference type="AlphaFoldDB" id="A0A6N9T2I7"/>
<feature type="compositionally biased region" description="Basic and acidic residues" evidence="1">
    <location>
        <begin position="24"/>
        <end position="40"/>
    </location>
</feature>
<sequence>MANKEAQGEHKGQPGILGSWAGRPDIDASERQETARDEPGSVRSRNSSGGEEQGDSLTAGRYSRAFENLVDDQDDVVGLLGYALYKQSIREDRSRGRPVDGSTRDPSPTTVSVFRHSADRILQEFAASAIEEARPDFERSSLASKIDAMESRITSHVDRRTSGLAAILQSVAAWFVTVILTIALLLALNTPSWYPAFMKTIGGE</sequence>
<evidence type="ECO:0000256" key="2">
    <source>
        <dbReference type="SAM" id="Phobius"/>
    </source>
</evidence>
<accession>A0A6N9T2I7</accession>
<evidence type="ECO:0000313" key="3">
    <source>
        <dbReference type="EMBL" id="NDW03228.1"/>
    </source>
</evidence>
<evidence type="ECO:0000256" key="1">
    <source>
        <dbReference type="SAM" id="MobiDB-lite"/>
    </source>
</evidence>